<evidence type="ECO:0000256" key="1">
    <source>
        <dbReference type="ARBA" id="ARBA00022801"/>
    </source>
</evidence>
<feature type="domain" description="Inosine/uridine-preferring nucleoside hydrolase" evidence="4">
    <location>
        <begin position="88"/>
        <end position="187"/>
    </location>
</feature>
<name>A0A2T8F4T1_9ACTN</name>
<dbReference type="GO" id="GO:0006152">
    <property type="term" value="P:purine nucleoside catabolic process"/>
    <property type="evidence" value="ECO:0007669"/>
    <property type="project" value="TreeGrafter"/>
</dbReference>
<gene>
    <name evidence="5" type="ORF">DDE18_21535</name>
</gene>
<evidence type="ECO:0000259" key="4">
    <source>
        <dbReference type="Pfam" id="PF01156"/>
    </source>
</evidence>
<keyword evidence="2" id="KW-0326">Glycosidase</keyword>
<dbReference type="EMBL" id="QDGZ01000014">
    <property type="protein sequence ID" value="PVG80731.1"/>
    <property type="molecule type" value="Genomic_DNA"/>
</dbReference>
<dbReference type="GO" id="GO:0005829">
    <property type="term" value="C:cytosol"/>
    <property type="evidence" value="ECO:0007669"/>
    <property type="project" value="TreeGrafter"/>
</dbReference>
<evidence type="ECO:0000256" key="3">
    <source>
        <dbReference type="SAM" id="MobiDB-lite"/>
    </source>
</evidence>
<organism evidence="5 6">
    <name type="scientific">Nocardioides gansuensis</name>
    <dbReference type="NCBI Taxonomy" id="2138300"/>
    <lineage>
        <taxon>Bacteria</taxon>
        <taxon>Bacillati</taxon>
        <taxon>Actinomycetota</taxon>
        <taxon>Actinomycetes</taxon>
        <taxon>Propionibacteriales</taxon>
        <taxon>Nocardioidaceae</taxon>
        <taxon>Nocardioides</taxon>
    </lineage>
</organism>
<dbReference type="SUPFAM" id="SSF53590">
    <property type="entry name" value="Nucleoside hydrolase"/>
    <property type="match status" value="1"/>
</dbReference>
<feature type="region of interest" description="Disordered" evidence="3">
    <location>
        <begin position="37"/>
        <end position="73"/>
    </location>
</feature>
<dbReference type="PANTHER" id="PTHR12304:SF4">
    <property type="entry name" value="URIDINE NUCLEOSIDASE"/>
    <property type="match status" value="1"/>
</dbReference>
<comment type="caution">
    <text evidence="5">The sequence shown here is derived from an EMBL/GenBank/DDBJ whole genome shotgun (WGS) entry which is preliminary data.</text>
</comment>
<evidence type="ECO:0000256" key="2">
    <source>
        <dbReference type="ARBA" id="ARBA00023295"/>
    </source>
</evidence>
<proteinExistence type="predicted"/>
<protein>
    <recommendedName>
        <fullName evidence="4">Inosine/uridine-preferring nucleoside hydrolase domain-containing protein</fullName>
    </recommendedName>
</protein>
<dbReference type="Proteomes" id="UP000246018">
    <property type="component" value="Unassembled WGS sequence"/>
</dbReference>
<dbReference type="Gene3D" id="3.90.245.10">
    <property type="entry name" value="Ribonucleoside hydrolase-like"/>
    <property type="match status" value="1"/>
</dbReference>
<dbReference type="InterPro" id="IPR036452">
    <property type="entry name" value="Ribo_hydro-like"/>
</dbReference>
<sequence length="226" mass="23755">MDDLASVDPESYALVCEALGHFDVTGRLDEITTPVTPAAQHQHLARASPTAASPSCAVSATSPRSRTRPAPPRCCASTSAGPSCRCPANILCDVAAAQAVFAAGVPAEVTGIDQTKRVVLSEEEIAAIEACGALGALLSAEIRQFRTWLGRPDSPHDPIAVLAAVRPELFTFAQGWVRVNSAGVTSLERHADGPHRIVVDLQPTAVAHELLRRICRAQIGTSVRPS</sequence>
<dbReference type="Pfam" id="PF01156">
    <property type="entry name" value="IU_nuc_hydro"/>
    <property type="match status" value="1"/>
</dbReference>
<reference evidence="5 6" key="1">
    <citation type="submission" date="2018-04" db="EMBL/GenBank/DDBJ databases">
        <title>Genome of Nocardioides gansuensis WSJ-1.</title>
        <authorList>
            <person name="Wu S."/>
            <person name="Wang G."/>
        </authorList>
    </citation>
    <scope>NUCLEOTIDE SEQUENCE [LARGE SCALE GENOMIC DNA]</scope>
    <source>
        <strain evidence="5 6">WSJ-1</strain>
    </source>
</reference>
<dbReference type="InterPro" id="IPR023186">
    <property type="entry name" value="IUNH"/>
</dbReference>
<evidence type="ECO:0000313" key="6">
    <source>
        <dbReference type="Proteomes" id="UP000246018"/>
    </source>
</evidence>
<accession>A0A2T8F4T1</accession>
<dbReference type="GO" id="GO:0008477">
    <property type="term" value="F:purine nucleosidase activity"/>
    <property type="evidence" value="ECO:0007669"/>
    <property type="project" value="TreeGrafter"/>
</dbReference>
<dbReference type="PANTHER" id="PTHR12304">
    <property type="entry name" value="INOSINE-URIDINE PREFERRING NUCLEOSIDE HYDROLASE"/>
    <property type="match status" value="1"/>
</dbReference>
<keyword evidence="1" id="KW-0378">Hydrolase</keyword>
<dbReference type="AlphaFoldDB" id="A0A2T8F4T1"/>
<keyword evidence="6" id="KW-1185">Reference proteome</keyword>
<dbReference type="InterPro" id="IPR001910">
    <property type="entry name" value="Inosine/uridine_hydrolase_dom"/>
</dbReference>
<evidence type="ECO:0000313" key="5">
    <source>
        <dbReference type="EMBL" id="PVG80731.1"/>
    </source>
</evidence>